<dbReference type="InterPro" id="IPR014982">
    <property type="entry name" value="GSCFA"/>
</dbReference>
<gene>
    <name evidence="1" type="ORF">IMCC12053_2681</name>
</gene>
<dbReference type="PATRIC" id="fig|1397108.4.peg.2743"/>
<dbReference type="AlphaFoldDB" id="A0A0P0A7B2"/>
<keyword evidence="2" id="KW-1185">Reference proteome</keyword>
<reference evidence="1 2" key="1">
    <citation type="submission" date="2015-05" db="EMBL/GenBank/DDBJ databases">
        <authorList>
            <person name="Wang D.B."/>
            <person name="Wang M."/>
        </authorList>
    </citation>
    <scope>NUCLEOTIDE SEQUENCE [LARGE SCALE GENOMIC DNA]</scope>
    <source>
        <strain evidence="1 2">IMCC 12053</strain>
    </source>
</reference>
<dbReference type="OrthoDB" id="369216at2"/>
<accession>A0A0P0A7B2</accession>
<dbReference type="KEGG" id="cmar:IMCC12053_2681"/>
<evidence type="ECO:0000313" key="2">
    <source>
        <dbReference type="Proteomes" id="UP000064920"/>
    </source>
</evidence>
<proteinExistence type="predicted"/>
<dbReference type="Pfam" id="PF08885">
    <property type="entry name" value="GSCFA"/>
    <property type="match status" value="1"/>
</dbReference>
<evidence type="ECO:0000313" key="1">
    <source>
        <dbReference type="EMBL" id="ALI56628.1"/>
    </source>
</evidence>
<sequence length="349" mass="38330">MRSPYDTLEDRAFWRTAVAACDPTAVAGLYRPKFAITKDTAIMTAGSCFAQHVHRTLKERAWTVIDTETPRGLFPRDVLNRFGYAMYSARYGNIYTVRQLRQLLREAYGDLTPANPVWTRGDRFFDAQRPNVEPDGLESAALVREARARHLTAICAALAKADVFVFTLGLTETWMHRDTGTVYPTAPGTIAGSYDPDVYAFHNATTSEILTDLAAVRAILQTVNPQMKMLLTVSPVPLTATATPAHVLSASTYSKAVLRAAAGEFCAVHEDVDYFPSFDVITNPAARSSFYKDNLRSVEDAGVAAAMRMFFAAHDPQGADAPPAPHLETEDNGDDDVVCEEALIRATRT</sequence>
<protein>
    <submittedName>
        <fullName evidence="1">Uncharacterized protein</fullName>
    </submittedName>
</protein>
<dbReference type="EMBL" id="CP012023">
    <property type="protein sequence ID" value="ALI56628.1"/>
    <property type="molecule type" value="Genomic_DNA"/>
</dbReference>
<dbReference type="STRING" id="1397108.IMCC12053_2681"/>
<organism evidence="1 2">
    <name type="scientific">Celeribacter marinus</name>
    <dbReference type="NCBI Taxonomy" id="1397108"/>
    <lineage>
        <taxon>Bacteria</taxon>
        <taxon>Pseudomonadati</taxon>
        <taxon>Pseudomonadota</taxon>
        <taxon>Alphaproteobacteria</taxon>
        <taxon>Rhodobacterales</taxon>
        <taxon>Roseobacteraceae</taxon>
        <taxon>Celeribacter</taxon>
    </lineage>
</organism>
<dbReference type="Proteomes" id="UP000064920">
    <property type="component" value="Chromosome"/>
</dbReference>
<name>A0A0P0A7B2_9RHOB</name>